<dbReference type="Pfam" id="PF04221">
    <property type="entry name" value="RelB"/>
    <property type="match status" value="1"/>
</dbReference>
<evidence type="ECO:0000313" key="1">
    <source>
        <dbReference type="EMBL" id="HJG36661.1"/>
    </source>
</evidence>
<dbReference type="InterPro" id="IPR007337">
    <property type="entry name" value="RelB/DinJ"/>
</dbReference>
<evidence type="ECO:0000313" key="2">
    <source>
        <dbReference type="Proteomes" id="UP000753256"/>
    </source>
</evidence>
<reference evidence="1" key="1">
    <citation type="journal article" date="2021" name="PeerJ">
        <title>Extensive microbial diversity within the chicken gut microbiome revealed by metagenomics and culture.</title>
        <authorList>
            <person name="Gilroy R."/>
            <person name="Ravi A."/>
            <person name="Getino M."/>
            <person name="Pursley I."/>
            <person name="Horton D.L."/>
            <person name="Alikhan N.F."/>
            <person name="Baker D."/>
            <person name="Gharbi K."/>
            <person name="Hall N."/>
            <person name="Watson M."/>
            <person name="Adriaenssens E.M."/>
            <person name="Foster-Nyarko E."/>
            <person name="Jarju S."/>
            <person name="Secka A."/>
            <person name="Antonio M."/>
            <person name="Oren A."/>
            <person name="Chaudhuri R.R."/>
            <person name="La Ragione R."/>
            <person name="Hildebrand F."/>
            <person name="Pallen M.J."/>
        </authorList>
    </citation>
    <scope>NUCLEOTIDE SEQUENCE</scope>
    <source>
        <strain evidence="1">ChiHjej13B12-9602</strain>
    </source>
</reference>
<dbReference type="RefSeq" id="WP_273188938.1">
    <property type="nucleotide sequence ID" value="NZ_DYUZ01000008.1"/>
</dbReference>
<comment type="caution">
    <text evidence="1">The sequence shown here is derived from an EMBL/GenBank/DDBJ whole genome shotgun (WGS) entry which is preliminary data.</text>
</comment>
<dbReference type="GO" id="GO:0006355">
    <property type="term" value="P:regulation of DNA-templated transcription"/>
    <property type="evidence" value="ECO:0007669"/>
    <property type="project" value="InterPro"/>
</dbReference>
<accession>A0A921LSY9</accession>
<dbReference type="Proteomes" id="UP000753256">
    <property type="component" value="Unassembled WGS sequence"/>
</dbReference>
<dbReference type="Gene3D" id="1.10.1220.10">
    <property type="entry name" value="Met repressor-like"/>
    <property type="match status" value="1"/>
</dbReference>
<proteinExistence type="predicted"/>
<dbReference type="EMBL" id="DYUZ01000008">
    <property type="protein sequence ID" value="HJG36661.1"/>
    <property type="molecule type" value="Genomic_DNA"/>
</dbReference>
<protein>
    <submittedName>
        <fullName evidence="1">Type II toxin-antitoxin system RelB/DinJ family antitoxin</fullName>
    </submittedName>
</protein>
<dbReference type="AlphaFoldDB" id="A0A921LSY9"/>
<organism evidence="1 2">
    <name type="scientific">Enorma phocaeensis</name>
    <dbReference type="NCBI Taxonomy" id="1871019"/>
    <lineage>
        <taxon>Bacteria</taxon>
        <taxon>Bacillati</taxon>
        <taxon>Actinomycetota</taxon>
        <taxon>Coriobacteriia</taxon>
        <taxon>Coriobacteriales</taxon>
        <taxon>Coriobacteriaceae</taxon>
        <taxon>Enorma</taxon>
    </lineage>
</organism>
<gene>
    <name evidence="1" type="ORF">K8V70_02185</name>
</gene>
<name>A0A921LSY9_9ACTN</name>
<reference evidence="1" key="2">
    <citation type="submission" date="2021-09" db="EMBL/GenBank/DDBJ databases">
        <authorList>
            <person name="Gilroy R."/>
        </authorList>
    </citation>
    <scope>NUCLEOTIDE SEQUENCE</scope>
    <source>
        <strain evidence="1">ChiHjej13B12-9602</strain>
    </source>
</reference>
<sequence length="96" mass="10234">MATAVVSGRVDERVKARAEMFIHAAGLSAGDVIRMVWERIAQTGEIPDAAAALEEASDADDPVARLGELRTAFGASKELVSLTDAQMREMIAGRYA</sequence>
<dbReference type="InterPro" id="IPR013321">
    <property type="entry name" value="Arc_rbn_hlx_hlx"/>
</dbReference>